<evidence type="ECO:0000313" key="1">
    <source>
        <dbReference type="EMBL" id="KDR95048.1"/>
    </source>
</evidence>
<comment type="caution">
    <text evidence="1">The sequence shown here is derived from an EMBL/GenBank/DDBJ whole genome shotgun (WGS) entry which is preliminary data.</text>
</comment>
<dbReference type="InterPro" id="IPR021377">
    <property type="entry name" value="DUF3006"/>
</dbReference>
<accession>A0A069RE80</accession>
<reference evidence="1 2" key="1">
    <citation type="submission" date="2014-03" db="EMBL/GenBank/DDBJ databases">
        <title>Genome sequence of Clostridium litorale W6, DSM 5388.</title>
        <authorList>
            <person name="Poehlein A."/>
            <person name="Jagirdar A."/>
            <person name="Khonsari B."/>
            <person name="Chibani C.M."/>
            <person name="Gutierrez Gutierrez D.A."/>
            <person name="Davydova E."/>
            <person name="Alghaithi H.S."/>
            <person name="Nair K.P."/>
            <person name="Dhamotharan K."/>
            <person name="Chandran L."/>
            <person name="G W."/>
            <person name="Daniel R."/>
        </authorList>
    </citation>
    <scope>NUCLEOTIDE SEQUENCE [LARGE SCALE GENOMIC DNA]</scope>
    <source>
        <strain evidence="1 2">W6</strain>
    </source>
</reference>
<dbReference type="EMBL" id="JJMM01000011">
    <property type="protein sequence ID" value="KDR95048.1"/>
    <property type="molecule type" value="Genomic_DNA"/>
</dbReference>
<proteinExistence type="predicted"/>
<name>A0A069RE80_PEPLI</name>
<sequence length="71" mass="8255">MKKGIIDRFEGDIAVVEFEDKTHEDIPNEKLPPGVQEGDVLIIEKDSIKLDKKETKRLRDEIESLMDELFK</sequence>
<keyword evidence="2" id="KW-1185">Reference proteome</keyword>
<dbReference type="Gene3D" id="6.20.120.50">
    <property type="match status" value="1"/>
</dbReference>
<dbReference type="Proteomes" id="UP000027946">
    <property type="component" value="Unassembled WGS sequence"/>
</dbReference>
<evidence type="ECO:0000313" key="2">
    <source>
        <dbReference type="Proteomes" id="UP000027946"/>
    </source>
</evidence>
<dbReference type="AlphaFoldDB" id="A0A069RE80"/>
<gene>
    <name evidence="1" type="ORF">CLIT_11c00770</name>
</gene>
<protein>
    <submittedName>
        <fullName evidence="1">Uncharacterized protein</fullName>
    </submittedName>
</protein>
<dbReference type="eggNOG" id="ENOG50339TZ">
    <property type="taxonomic scope" value="Bacteria"/>
</dbReference>
<dbReference type="RefSeq" id="WP_038264924.1">
    <property type="nucleotide sequence ID" value="NZ_FSRH01000002.1"/>
</dbReference>
<dbReference type="OrthoDB" id="164847at2"/>
<dbReference type="Pfam" id="PF11213">
    <property type="entry name" value="DUF3006"/>
    <property type="match status" value="1"/>
</dbReference>
<dbReference type="STRING" id="1121324.CLIT_11c00770"/>
<organism evidence="1 2">
    <name type="scientific">Peptoclostridium litorale DSM 5388</name>
    <dbReference type="NCBI Taxonomy" id="1121324"/>
    <lineage>
        <taxon>Bacteria</taxon>
        <taxon>Bacillati</taxon>
        <taxon>Bacillota</taxon>
        <taxon>Clostridia</taxon>
        <taxon>Peptostreptococcales</taxon>
        <taxon>Peptoclostridiaceae</taxon>
        <taxon>Peptoclostridium</taxon>
    </lineage>
</organism>